<accession>A0ABN9M245</accession>
<keyword evidence="5" id="KW-1185">Reference proteome</keyword>
<dbReference type="InterPro" id="IPR013783">
    <property type="entry name" value="Ig-like_fold"/>
</dbReference>
<name>A0ABN9M245_9NEOB</name>
<dbReference type="Pfam" id="PF07654">
    <property type="entry name" value="C1-set"/>
    <property type="match status" value="1"/>
</dbReference>
<dbReference type="Gene3D" id="2.60.40.10">
    <property type="entry name" value="Immunoglobulins"/>
    <property type="match status" value="1"/>
</dbReference>
<proteinExistence type="predicted"/>
<dbReference type="SMART" id="SM00407">
    <property type="entry name" value="IGc1"/>
    <property type="match status" value="1"/>
</dbReference>
<evidence type="ECO:0000259" key="3">
    <source>
        <dbReference type="PROSITE" id="PS50835"/>
    </source>
</evidence>
<dbReference type="InterPro" id="IPR007110">
    <property type="entry name" value="Ig-like_dom"/>
</dbReference>
<dbReference type="InterPro" id="IPR003597">
    <property type="entry name" value="Ig_C1-set"/>
</dbReference>
<dbReference type="Proteomes" id="UP001176940">
    <property type="component" value="Unassembled WGS sequence"/>
</dbReference>
<feature type="domain" description="Ig-like" evidence="3">
    <location>
        <begin position="78"/>
        <end position="156"/>
    </location>
</feature>
<dbReference type="PANTHER" id="PTHR19944:SF98">
    <property type="entry name" value="IG-LIKE DOMAIN-CONTAINING PROTEIN"/>
    <property type="match status" value="1"/>
</dbReference>
<evidence type="ECO:0000256" key="1">
    <source>
        <dbReference type="ARBA" id="ARBA00023157"/>
    </source>
</evidence>
<dbReference type="EMBL" id="CAUEEQ010039062">
    <property type="protein sequence ID" value="CAJ0954777.1"/>
    <property type="molecule type" value="Genomic_DNA"/>
</dbReference>
<dbReference type="PANTHER" id="PTHR19944">
    <property type="entry name" value="MHC CLASS II-RELATED"/>
    <property type="match status" value="1"/>
</dbReference>
<evidence type="ECO:0000256" key="2">
    <source>
        <dbReference type="ARBA" id="ARBA00023319"/>
    </source>
</evidence>
<protein>
    <recommendedName>
        <fullName evidence="3">Ig-like domain-containing protein</fullName>
    </recommendedName>
</protein>
<dbReference type="InterPro" id="IPR036179">
    <property type="entry name" value="Ig-like_dom_sf"/>
</dbReference>
<dbReference type="SUPFAM" id="SSF48726">
    <property type="entry name" value="Immunoglobulin"/>
    <property type="match status" value="1"/>
</dbReference>
<comment type="caution">
    <text evidence="4">The sequence shown here is derived from an EMBL/GenBank/DDBJ whole genome shotgun (WGS) entry which is preliminary data.</text>
</comment>
<keyword evidence="1" id="KW-1015">Disulfide bond</keyword>
<dbReference type="InterPro" id="IPR050160">
    <property type="entry name" value="MHC/Immunoglobulin"/>
</dbReference>
<organism evidence="4 5">
    <name type="scientific">Ranitomeya imitator</name>
    <name type="common">mimic poison frog</name>
    <dbReference type="NCBI Taxonomy" id="111125"/>
    <lineage>
        <taxon>Eukaryota</taxon>
        <taxon>Metazoa</taxon>
        <taxon>Chordata</taxon>
        <taxon>Craniata</taxon>
        <taxon>Vertebrata</taxon>
        <taxon>Euteleostomi</taxon>
        <taxon>Amphibia</taxon>
        <taxon>Batrachia</taxon>
        <taxon>Anura</taxon>
        <taxon>Neobatrachia</taxon>
        <taxon>Hyloidea</taxon>
        <taxon>Dendrobatidae</taxon>
        <taxon>Dendrobatinae</taxon>
        <taxon>Ranitomeya</taxon>
    </lineage>
</organism>
<reference evidence="4" key="1">
    <citation type="submission" date="2023-07" db="EMBL/GenBank/DDBJ databases">
        <authorList>
            <person name="Stuckert A."/>
        </authorList>
    </citation>
    <scope>NUCLEOTIDE SEQUENCE</scope>
</reference>
<keyword evidence="2" id="KW-0393">Immunoglobulin domain</keyword>
<sequence>MAGPIEECEVGFPVAIQYLGSKPYWAKIRNTSAKYEPKRLFLFKKGFCTDRKRKCGSFCINLRPSDEELKTAKATSVCLIDKFYPREAKVVWKADNKVVTSEVKNSDYIKDEDNTYSMSSMLTLSSEEYKKYGEIACEVTHKTLSSALVKSFKTAEC</sequence>
<dbReference type="PROSITE" id="PS50835">
    <property type="entry name" value="IG_LIKE"/>
    <property type="match status" value="1"/>
</dbReference>
<evidence type="ECO:0000313" key="4">
    <source>
        <dbReference type="EMBL" id="CAJ0954777.1"/>
    </source>
</evidence>
<evidence type="ECO:0000313" key="5">
    <source>
        <dbReference type="Proteomes" id="UP001176940"/>
    </source>
</evidence>
<gene>
    <name evidence="4" type="ORF">RIMI_LOCUS14864341</name>
</gene>